<keyword evidence="2" id="KW-0442">Lipid degradation</keyword>
<dbReference type="PANTHER" id="PTHR10272">
    <property type="entry name" value="PLATELET-ACTIVATING FACTOR ACETYLHYDROLASE"/>
    <property type="match status" value="1"/>
</dbReference>
<dbReference type="GO" id="GO:0003847">
    <property type="term" value="F:1-alkyl-2-acetylglycerophosphocholine esterase activity"/>
    <property type="evidence" value="ECO:0007669"/>
    <property type="project" value="TreeGrafter"/>
</dbReference>
<name>A0A2K3UUS2_9DEIO</name>
<feature type="compositionally biased region" description="Low complexity" evidence="4">
    <location>
        <begin position="17"/>
        <end position="32"/>
    </location>
</feature>
<dbReference type="Gene3D" id="3.40.50.1820">
    <property type="entry name" value="alpha/beta hydrolase"/>
    <property type="match status" value="1"/>
</dbReference>
<keyword evidence="3" id="KW-0443">Lipid metabolism</keyword>
<dbReference type="OrthoDB" id="9814760at2"/>
<dbReference type="InterPro" id="IPR029058">
    <property type="entry name" value="AB_hydrolase_fold"/>
</dbReference>
<reference evidence="5 6" key="1">
    <citation type="submission" date="2018-01" db="EMBL/GenBank/DDBJ databases">
        <title>Deinococcus koreensis sp. nov., a radiation-resistant bacterium isolated from river water.</title>
        <authorList>
            <person name="Choi A."/>
        </authorList>
    </citation>
    <scope>NUCLEOTIDE SEQUENCE [LARGE SCALE GENOMIC DNA]</scope>
    <source>
        <strain evidence="5 6">SJW1-2</strain>
    </source>
</reference>
<gene>
    <name evidence="5" type="ORF">CVO96_01845</name>
</gene>
<evidence type="ECO:0000256" key="2">
    <source>
        <dbReference type="ARBA" id="ARBA00022963"/>
    </source>
</evidence>
<evidence type="ECO:0000256" key="1">
    <source>
        <dbReference type="ARBA" id="ARBA00022801"/>
    </source>
</evidence>
<evidence type="ECO:0000256" key="4">
    <source>
        <dbReference type="SAM" id="MobiDB-lite"/>
    </source>
</evidence>
<keyword evidence="1 5" id="KW-0378">Hydrolase</keyword>
<organism evidence="5 6">
    <name type="scientific">Deinococcus koreensis</name>
    <dbReference type="NCBI Taxonomy" id="2054903"/>
    <lineage>
        <taxon>Bacteria</taxon>
        <taxon>Thermotogati</taxon>
        <taxon>Deinococcota</taxon>
        <taxon>Deinococci</taxon>
        <taxon>Deinococcales</taxon>
        <taxon>Deinococcaceae</taxon>
        <taxon>Deinococcus</taxon>
    </lineage>
</organism>
<proteinExistence type="predicted"/>
<dbReference type="PANTHER" id="PTHR10272:SF0">
    <property type="entry name" value="PLATELET-ACTIVATING FACTOR ACETYLHYDROLASE"/>
    <property type="match status" value="1"/>
</dbReference>
<comment type="caution">
    <text evidence="5">The sequence shown here is derived from an EMBL/GenBank/DDBJ whole genome shotgun (WGS) entry which is preliminary data.</text>
</comment>
<dbReference type="Proteomes" id="UP000236379">
    <property type="component" value="Unassembled WGS sequence"/>
</dbReference>
<protein>
    <submittedName>
        <fullName evidence="5">Dienelactone hydrolase</fullName>
    </submittedName>
</protein>
<keyword evidence="6" id="KW-1185">Reference proteome</keyword>
<evidence type="ECO:0000256" key="3">
    <source>
        <dbReference type="ARBA" id="ARBA00023098"/>
    </source>
</evidence>
<dbReference type="SUPFAM" id="SSF53474">
    <property type="entry name" value="alpha/beta-Hydrolases"/>
    <property type="match status" value="1"/>
</dbReference>
<evidence type="ECO:0000313" key="5">
    <source>
        <dbReference type="EMBL" id="PNY80270.1"/>
    </source>
</evidence>
<sequence>MVPESGPQTPPLPASVPGDARPDAPALAPRGPHAVGVHTLSLVNPGQPDVTRPAPDGTLARTDRRLTVEVWYPTPGESGSGAMVYQDVIPSTPPVPYRVPGRATRDAPVKPEGPYPLVIVSHGYPGSRYFLSNLTENLASKGYVVAAIDHTGSTFGDMGHFAVTLLNRPTDILFTLAELDRLGAAGGDSPLSGAVDASRTAVVGYSMGGYGALNAAGAGFGPEVRPLVPGGALAGREAGAIRPDPRIHAVVALAPWGSGAAVKAARIPVGGAFGFWDAAGLAGLRVPTLFIAGEHDDVSGFEGGVKALFEHAVNAERSLLVYRGARHNIAGNPAPAIPGPISAEDFLRYAEPVWDTARLHNLNQHFITAFLGLHLKGQQDAAPYLQVPTPVASDASPDAPWPGFPARTAVGIELHHLNAGQMAGPGAGETLS</sequence>
<dbReference type="EMBL" id="PPPD01000001">
    <property type="protein sequence ID" value="PNY80270.1"/>
    <property type="molecule type" value="Genomic_DNA"/>
</dbReference>
<dbReference type="Pfam" id="PF03403">
    <property type="entry name" value="PAF-AH_p_II"/>
    <property type="match status" value="1"/>
</dbReference>
<accession>A0A2K3UUS2</accession>
<evidence type="ECO:0000313" key="6">
    <source>
        <dbReference type="Proteomes" id="UP000236379"/>
    </source>
</evidence>
<dbReference type="AlphaFoldDB" id="A0A2K3UUS2"/>
<dbReference type="RefSeq" id="WP_103309687.1">
    <property type="nucleotide sequence ID" value="NZ_PPPD01000001.1"/>
</dbReference>
<feature type="region of interest" description="Disordered" evidence="4">
    <location>
        <begin position="1"/>
        <end position="32"/>
    </location>
</feature>
<dbReference type="GO" id="GO:0016042">
    <property type="term" value="P:lipid catabolic process"/>
    <property type="evidence" value="ECO:0007669"/>
    <property type="project" value="UniProtKB-KW"/>
</dbReference>